<dbReference type="Proteomes" id="UP001066276">
    <property type="component" value="Chromosome 4_1"/>
</dbReference>
<proteinExistence type="predicted"/>
<reference evidence="2" key="1">
    <citation type="journal article" date="2022" name="bioRxiv">
        <title>Sequencing and chromosome-scale assembly of the giantPleurodeles waltlgenome.</title>
        <authorList>
            <person name="Brown T."/>
            <person name="Elewa A."/>
            <person name="Iarovenko S."/>
            <person name="Subramanian E."/>
            <person name="Araus A.J."/>
            <person name="Petzold A."/>
            <person name="Susuki M."/>
            <person name="Suzuki K.-i.T."/>
            <person name="Hayashi T."/>
            <person name="Toyoda A."/>
            <person name="Oliveira C."/>
            <person name="Osipova E."/>
            <person name="Leigh N.D."/>
            <person name="Simon A."/>
            <person name="Yun M.H."/>
        </authorList>
    </citation>
    <scope>NUCLEOTIDE SEQUENCE</scope>
    <source>
        <strain evidence="2">20211129_DDA</strain>
        <tissue evidence="2">Liver</tissue>
    </source>
</reference>
<evidence type="ECO:0000313" key="2">
    <source>
        <dbReference type="EMBL" id="KAJ1171065.1"/>
    </source>
</evidence>
<protein>
    <submittedName>
        <fullName evidence="2">Uncharacterized protein</fullName>
    </submittedName>
</protein>
<evidence type="ECO:0000313" key="3">
    <source>
        <dbReference type="Proteomes" id="UP001066276"/>
    </source>
</evidence>
<sequence>MVLRPPAGLHKGFQGGERHGKTWLNAASKREEVQVPAVAPSRWDLTGLEWSEKQMSEGGGVKEVSGRPAGTPGRGDLREGQASGWRGARTDGSPAVASADLMDRPHLVVVGLGCGVAEMPRLAPEERRAHRRVLESPTDPGRLQVRGRPVTLCASGEVPTAAGSRRINRKGGWAPAQPLEQ</sequence>
<dbReference type="EMBL" id="JANPWB010000007">
    <property type="protein sequence ID" value="KAJ1171065.1"/>
    <property type="molecule type" value="Genomic_DNA"/>
</dbReference>
<feature type="region of interest" description="Disordered" evidence="1">
    <location>
        <begin position="126"/>
        <end position="145"/>
    </location>
</feature>
<dbReference type="AlphaFoldDB" id="A0AAV7T3R8"/>
<comment type="caution">
    <text evidence="2">The sequence shown here is derived from an EMBL/GenBank/DDBJ whole genome shotgun (WGS) entry which is preliminary data.</text>
</comment>
<feature type="region of interest" description="Disordered" evidence="1">
    <location>
        <begin position="156"/>
        <end position="181"/>
    </location>
</feature>
<evidence type="ECO:0000256" key="1">
    <source>
        <dbReference type="SAM" id="MobiDB-lite"/>
    </source>
</evidence>
<gene>
    <name evidence="2" type="ORF">NDU88_002936</name>
</gene>
<feature type="region of interest" description="Disordered" evidence="1">
    <location>
        <begin position="52"/>
        <end position="93"/>
    </location>
</feature>
<organism evidence="2 3">
    <name type="scientific">Pleurodeles waltl</name>
    <name type="common">Iberian ribbed newt</name>
    <dbReference type="NCBI Taxonomy" id="8319"/>
    <lineage>
        <taxon>Eukaryota</taxon>
        <taxon>Metazoa</taxon>
        <taxon>Chordata</taxon>
        <taxon>Craniata</taxon>
        <taxon>Vertebrata</taxon>
        <taxon>Euteleostomi</taxon>
        <taxon>Amphibia</taxon>
        <taxon>Batrachia</taxon>
        <taxon>Caudata</taxon>
        <taxon>Salamandroidea</taxon>
        <taxon>Salamandridae</taxon>
        <taxon>Pleurodelinae</taxon>
        <taxon>Pleurodeles</taxon>
    </lineage>
</organism>
<accession>A0AAV7T3R8</accession>
<keyword evidence="3" id="KW-1185">Reference proteome</keyword>
<name>A0AAV7T3R8_PLEWA</name>